<dbReference type="EMBL" id="CP124755">
    <property type="protein sequence ID" value="WGZ92302.1"/>
    <property type="molecule type" value="Genomic_DNA"/>
</dbReference>
<name>A0AA95H7K4_9GAMM</name>
<evidence type="ECO:0000313" key="2">
    <source>
        <dbReference type="EMBL" id="WGZ92302.1"/>
    </source>
</evidence>
<dbReference type="CDD" id="cd07247">
    <property type="entry name" value="SgaA_N_like"/>
    <property type="match status" value="1"/>
</dbReference>
<dbReference type="PANTHER" id="PTHR33993:SF2">
    <property type="entry name" value="VOC DOMAIN-CONTAINING PROTEIN"/>
    <property type="match status" value="1"/>
</dbReference>
<dbReference type="InterPro" id="IPR029068">
    <property type="entry name" value="Glyas_Bleomycin-R_OHBP_Dase"/>
</dbReference>
<dbReference type="Gene3D" id="3.10.180.10">
    <property type="entry name" value="2,3-Dihydroxybiphenyl 1,2-Dioxygenase, domain 1"/>
    <property type="match status" value="1"/>
</dbReference>
<evidence type="ECO:0000259" key="1">
    <source>
        <dbReference type="PROSITE" id="PS51819"/>
    </source>
</evidence>
<reference evidence="2" key="2">
    <citation type="submission" date="2023-04" db="EMBL/GenBank/DDBJ databases">
        <authorList>
            <person name="Beletskiy A.V."/>
            <person name="Mardanov A.V."/>
            <person name="Ravin N.V."/>
        </authorList>
    </citation>
    <scope>NUCLEOTIDE SEQUENCE</scope>
    <source>
        <strain evidence="2">GKL-01</strain>
    </source>
</reference>
<feature type="domain" description="VOC" evidence="1">
    <location>
        <begin position="6"/>
        <end position="128"/>
    </location>
</feature>
<protein>
    <submittedName>
        <fullName evidence="2">VOC family protein</fullName>
    </submittedName>
</protein>
<dbReference type="KEGG" id="tdu:QJT80_07400"/>
<dbReference type="PANTHER" id="PTHR33993">
    <property type="entry name" value="GLYOXALASE-RELATED"/>
    <property type="match status" value="1"/>
</dbReference>
<dbReference type="PROSITE" id="PS51819">
    <property type="entry name" value="VOC"/>
    <property type="match status" value="1"/>
</dbReference>
<dbReference type="InterPro" id="IPR004360">
    <property type="entry name" value="Glyas_Fos-R_dOase_dom"/>
</dbReference>
<dbReference type="AlphaFoldDB" id="A0AA95H7K4"/>
<dbReference type="InterPro" id="IPR052164">
    <property type="entry name" value="Anthracycline_SecMetBiosynth"/>
</dbReference>
<organism evidence="2">
    <name type="scientific">Candidatus Thiocaldithrix dubininis</name>
    <dbReference type="NCBI Taxonomy" id="3080823"/>
    <lineage>
        <taxon>Bacteria</taxon>
        <taxon>Pseudomonadati</taxon>
        <taxon>Pseudomonadota</taxon>
        <taxon>Gammaproteobacteria</taxon>
        <taxon>Thiotrichales</taxon>
        <taxon>Thiotrichaceae</taxon>
        <taxon>Candidatus Thiocaldithrix</taxon>
    </lineage>
</organism>
<sequence length="129" mass="14310">MMNHNVVGWFEIYVQDMPRAKAFYEAVFQVKLENAPPNSAFPDMEMAFFAMDTEHYGASGALVRMPKHDASGGDRTVVYFHCQDCAVEAARSTQLGGSLYKAKLSIGEHGYIALIKDTEGNMIGLHSMQ</sequence>
<proteinExistence type="predicted"/>
<dbReference type="Pfam" id="PF00903">
    <property type="entry name" value="Glyoxalase"/>
    <property type="match status" value="1"/>
</dbReference>
<gene>
    <name evidence="2" type="ORF">QJT80_07400</name>
</gene>
<dbReference type="Proteomes" id="UP001300672">
    <property type="component" value="Chromosome"/>
</dbReference>
<reference evidence="2" key="1">
    <citation type="journal article" date="2023" name="Int. J. Mol. Sci.">
        <title>Metagenomics Revealed a New Genus 'Candidatus Thiocaldithrix dubininis' gen. nov., sp. nov. and a New Species 'Candidatus Thiothrix putei' sp. nov. in the Family Thiotrichaceae, Some Members of Which Have Traits of Both Na+- and H+-Motive Energetics.</title>
        <authorList>
            <person name="Ravin N.V."/>
            <person name="Muntyan M.S."/>
            <person name="Smolyakov D.D."/>
            <person name="Rudenko T.S."/>
            <person name="Beletsky A.V."/>
            <person name="Mardanov A.V."/>
            <person name="Grabovich M.Y."/>
        </authorList>
    </citation>
    <scope>NUCLEOTIDE SEQUENCE</scope>
    <source>
        <strain evidence="2">GKL-01</strain>
    </source>
</reference>
<accession>A0AA95H7K4</accession>
<dbReference type="InterPro" id="IPR037523">
    <property type="entry name" value="VOC_core"/>
</dbReference>
<dbReference type="SUPFAM" id="SSF54593">
    <property type="entry name" value="Glyoxalase/Bleomycin resistance protein/Dihydroxybiphenyl dioxygenase"/>
    <property type="match status" value="1"/>
</dbReference>